<dbReference type="EMBL" id="PXVC01000224">
    <property type="protein sequence ID" value="PSI00194.1"/>
    <property type="molecule type" value="Genomic_DNA"/>
</dbReference>
<dbReference type="InterPro" id="IPR003661">
    <property type="entry name" value="HisK_dim/P_dom"/>
</dbReference>
<dbReference type="Pfam" id="PF02518">
    <property type="entry name" value="HATPase_c"/>
    <property type="match status" value="1"/>
</dbReference>
<sequence length="333" mass="35716">PTISRAPLEYEMTLLLNGLGLDRVFPAHAVLDAKGRIRRVGPALRRRLERDVVGSEFLAVVEMERPKSVNSLEALRVTQGRLIMTMPAAGNLRLKGIVVNSGVQTFLLLSPAIDRHKMGEPSGLRFDDFSELDSSLDAILVAELQRNSLVEAEALISQLREARAAAESADRAKTKFLADVSHEIRNPLNGILGMSEIMAGTASVPQSIKANIDVIRSAGRTLEALLSDLLDLASADAGKLRISYAPFDVASEICAAVGLSQQQARSKGLDFTLEYAPDSLAWAMGDATRFRQIVSNLAGNAVKFTQSGRVTVGAAQAEDRVVIDVSDTGPGIS</sequence>
<dbReference type="SUPFAM" id="SSF55874">
    <property type="entry name" value="ATPase domain of HSP90 chaperone/DNA topoisomerase II/histidine kinase"/>
    <property type="match status" value="1"/>
</dbReference>
<dbReference type="InterPro" id="IPR003594">
    <property type="entry name" value="HATPase_dom"/>
</dbReference>
<dbReference type="InterPro" id="IPR036890">
    <property type="entry name" value="HATPase_C_sf"/>
</dbReference>
<evidence type="ECO:0000256" key="4">
    <source>
        <dbReference type="ARBA" id="ARBA00022777"/>
    </source>
</evidence>
<dbReference type="InterPro" id="IPR042463">
    <property type="entry name" value="HNOB_dom_associated_sf"/>
</dbReference>
<comment type="catalytic activity">
    <reaction evidence="1">
        <text>ATP + protein L-histidine = ADP + protein N-phospho-L-histidine.</text>
        <dbReference type="EC" id="2.7.13.3"/>
    </reaction>
</comment>
<feature type="non-terminal residue" evidence="7">
    <location>
        <position position="333"/>
    </location>
</feature>
<dbReference type="Pfam" id="PF00512">
    <property type="entry name" value="HisKA"/>
    <property type="match status" value="1"/>
</dbReference>
<dbReference type="InterPro" id="IPR005467">
    <property type="entry name" value="His_kinase_dom"/>
</dbReference>
<dbReference type="AlphaFoldDB" id="A0A2P7EAG7"/>
<keyword evidence="8" id="KW-1185">Reference proteome</keyword>
<dbReference type="Proteomes" id="UP000240206">
    <property type="component" value="Unassembled WGS sequence"/>
</dbReference>
<accession>A0A2P7EAG7</accession>
<name>A0A2P7EAG7_9SYNE</name>
<evidence type="ECO:0000256" key="5">
    <source>
        <dbReference type="SAM" id="Coils"/>
    </source>
</evidence>
<dbReference type="Gene3D" id="3.30.565.10">
    <property type="entry name" value="Histidine kinase-like ATPase, C-terminal domain"/>
    <property type="match status" value="1"/>
</dbReference>
<feature type="non-terminal residue" evidence="7">
    <location>
        <position position="1"/>
    </location>
</feature>
<dbReference type="GO" id="GO:0000155">
    <property type="term" value="F:phosphorelay sensor kinase activity"/>
    <property type="evidence" value="ECO:0007669"/>
    <property type="project" value="InterPro"/>
</dbReference>
<evidence type="ECO:0000256" key="3">
    <source>
        <dbReference type="ARBA" id="ARBA00022679"/>
    </source>
</evidence>
<evidence type="ECO:0000313" key="7">
    <source>
        <dbReference type="EMBL" id="PSI00194.1"/>
    </source>
</evidence>
<reference evidence="8" key="1">
    <citation type="submission" date="2018-03" db="EMBL/GenBank/DDBJ databases">
        <title>Ecological and genomic features of two cosmopolitan and abundant freshwater picocyanobacteria.</title>
        <authorList>
            <person name="Cabello-Yeves P.J."/>
            <person name="Picazo A."/>
            <person name="Camacho A."/>
            <person name="Callieri C."/>
            <person name="Rosselli R."/>
            <person name="Roda-Garcia J."/>
            <person name="Coutinho F.H."/>
            <person name="Rodriguez-Valera F."/>
        </authorList>
    </citation>
    <scope>NUCLEOTIDE SEQUENCE [LARGE SCALE GENOMIC DNA]</scope>
    <source>
        <strain evidence="8">Tous</strain>
    </source>
</reference>
<protein>
    <recommendedName>
        <fullName evidence="2">histidine kinase</fullName>
        <ecNumber evidence="2">2.7.13.3</ecNumber>
    </recommendedName>
</protein>
<keyword evidence="5" id="KW-0175">Coiled coil</keyword>
<dbReference type="CDD" id="cd00082">
    <property type="entry name" value="HisKA"/>
    <property type="match status" value="1"/>
</dbReference>
<organism evidence="7 8">
    <name type="scientific">Synechococcus lacustris str. Tous</name>
    <dbReference type="NCBI Taxonomy" id="1910958"/>
    <lineage>
        <taxon>Bacteria</taxon>
        <taxon>Bacillati</taxon>
        <taxon>Cyanobacteriota</taxon>
        <taxon>Cyanophyceae</taxon>
        <taxon>Synechococcales</taxon>
        <taxon>Synechococcaceae</taxon>
        <taxon>Synechococcus</taxon>
    </lineage>
</organism>
<dbReference type="EC" id="2.7.13.3" evidence="2"/>
<dbReference type="PANTHER" id="PTHR43047">
    <property type="entry name" value="TWO-COMPONENT HISTIDINE PROTEIN KINASE"/>
    <property type="match status" value="1"/>
</dbReference>
<gene>
    <name evidence="7" type="ORF">C7K08_14475</name>
</gene>
<proteinExistence type="predicted"/>
<evidence type="ECO:0000259" key="6">
    <source>
        <dbReference type="PROSITE" id="PS50109"/>
    </source>
</evidence>
<dbReference type="Gene3D" id="1.10.287.130">
    <property type="match status" value="1"/>
</dbReference>
<feature type="domain" description="Histidine kinase" evidence="6">
    <location>
        <begin position="179"/>
        <end position="333"/>
    </location>
</feature>
<evidence type="ECO:0000256" key="1">
    <source>
        <dbReference type="ARBA" id="ARBA00000085"/>
    </source>
</evidence>
<feature type="coiled-coil region" evidence="5">
    <location>
        <begin position="142"/>
        <end position="172"/>
    </location>
</feature>
<dbReference type="SMART" id="SM00388">
    <property type="entry name" value="HisKA"/>
    <property type="match status" value="1"/>
</dbReference>
<keyword evidence="3" id="KW-0808">Transferase</keyword>
<evidence type="ECO:0000313" key="8">
    <source>
        <dbReference type="Proteomes" id="UP000240206"/>
    </source>
</evidence>
<comment type="caution">
    <text evidence="7">The sequence shown here is derived from an EMBL/GenBank/DDBJ whole genome shotgun (WGS) entry which is preliminary data.</text>
</comment>
<dbReference type="InterPro" id="IPR036097">
    <property type="entry name" value="HisK_dim/P_sf"/>
</dbReference>
<dbReference type="Gene3D" id="3.30.450.260">
    <property type="entry name" value="Haem NO binding associated domain"/>
    <property type="match status" value="1"/>
</dbReference>
<dbReference type="SUPFAM" id="SSF47384">
    <property type="entry name" value="Homodimeric domain of signal transducing histidine kinase"/>
    <property type="match status" value="1"/>
</dbReference>
<dbReference type="PROSITE" id="PS50109">
    <property type="entry name" value="HIS_KIN"/>
    <property type="match status" value="1"/>
</dbReference>
<keyword evidence="4" id="KW-0418">Kinase</keyword>
<evidence type="ECO:0000256" key="2">
    <source>
        <dbReference type="ARBA" id="ARBA00012438"/>
    </source>
</evidence>